<feature type="binding site" evidence="7">
    <location>
        <position position="105"/>
    </location>
    <ligand>
        <name>Zn(2+)</name>
        <dbReference type="ChEBI" id="CHEBI:29105"/>
    </ligand>
</feature>
<dbReference type="PANTHER" id="PTHR33202:SF8">
    <property type="entry name" value="PEROXIDE-RESPONSIVE REPRESSOR PERR"/>
    <property type="match status" value="1"/>
</dbReference>
<feature type="binding site" evidence="7">
    <location>
        <position position="152"/>
    </location>
    <ligand>
        <name>Zn(2+)</name>
        <dbReference type="ChEBI" id="CHEBI:29105"/>
    </ligand>
</feature>
<dbReference type="CDD" id="cd07153">
    <property type="entry name" value="Fur_like"/>
    <property type="match status" value="1"/>
</dbReference>
<evidence type="ECO:0000256" key="4">
    <source>
        <dbReference type="ARBA" id="ARBA00023015"/>
    </source>
</evidence>
<keyword evidence="6" id="KW-0804">Transcription</keyword>
<evidence type="ECO:0000256" key="6">
    <source>
        <dbReference type="ARBA" id="ARBA00023163"/>
    </source>
</evidence>
<accession>A0A1B1YLI7</accession>
<dbReference type="RefSeq" id="WP_065820893.1">
    <property type="nucleotide sequence ID" value="NZ_CP014673.1"/>
</dbReference>
<reference evidence="8 9" key="1">
    <citation type="submission" date="2016-02" db="EMBL/GenBank/DDBJ databases">
        <title>Comparison of Clostridium stercorarium subspecies using comparative genomics and transcriptomics.</title>
        <authorList>
            <person name="Schellenberg J."/>
            <person name="Thallinger G."/>
            <person name="Levin D.B."/>
            <person name="Zhang X."/>
            <person name="Alvare G."/>
            <person name="Fristensky B."/>
            <person name="Sparling R."/>
        </authorList>
    </citation>
    <scope>NUCLEOTIDE SEQUENCE [LARGE SCALE GENOMIC DNA]</scope>
    <source>
        <strain evidence="8 9">DSM 9219</strain>
    </source>
</reference>
<proteinExistence type="inferred from homology"/>
<dbReference type="GO" id="GO:0045892">
    <property type="term" value="P:negative regulation of DNA-templated transcription"/>
    <property type="evidence" value="ECO:0007669"/>
    <property type="project" value="TreeGrafter"/>
</dbReference>
<comment type="similarity">
    <text evidence="1">Belongs to the Fur family.</text>
</comment>
<dbReference type="InterPro" id="IPR043135">
    <property type="entry name" value="Fur_C"/>
</dbReference>
<evidence type="ECO:0000313" key="8">
    <source>
        <dbReference type="EMBL" id="ANX01657.1"/>
    </source>
</evidence>
<dbReference type="InterPro" id="IPR036390">
    <property type="entry name" value="WH_DNA-bd_sf"/>
</dbReference>
<evidence type="ECO:0000256" key="3">
    <source>
        <dbReference type="ARBA" id="ARBA00022833"/>
    </source>
</evidence>
<feature type="binding site" evidence="7">
    <location>
        <position position="149"/>
    </location>
    <ligand>
        <name>Zn(2+)</name>
        <dbReference type="ChEBI" id="CHEBI:29105"/>
    </ligand>
</feature>
<feature type="binding site" evidence="7">
    <location>
        <position position="108"/>
    </location>
    <ligand>
        <name>Zn(2+)</name>
        <dbReference type="ChEBI" id="CHEBI:29105"/>
    </ligand>
</feature>
<name>A0A1B1YLI7_THEST</name>
<keyword evidence="5" id="KW-0238">DNA-binding</keyword>
<gene>
    <name evidence="8" type="ORF">CSTERLE_08735</name>
</gene>
<evidence type="ECO:0000256" key="7">
    <source>
        <dbReference type="PIRSR" id="PIRSR602481-1"/>
    </source>
</evidence>
<dbReference type="GO" id="GO:0008270">
    <property type="term" value="F:zinc ion binding"/>
    <property type="evidence" value="ECO:0007669"/>
    <property type="project" value="TreeGrafter"/>
</dbReference>
<evidence type="ECO:0000256" key="5">
    <source>
        <dbReference type="ARBA" id="ARBA00023125"/>
    </source>
</evidence>
<dbReference type="Gene3D" id="1.10.10.10">
    <property type="entry name" value="Winged helix-like DNA-binding domain superfamily/Winged helix DNA-binding domain"/>
    <property type="match status" value="1"/>
</dbReference>
<dbReference type="InterPro" id="IPR002481">
    <property type="entry name" value="FUR"/>
</dbReference>
<dbReference type="GO" id="GO:1900376">
    <property type="term" value="P:regulation of secondary metabolite biosynthetic process"/>
    <property type="evidence" value="ECO:0007669"/>
    <property type="project" value="TreeGrafter"/>
</dbReference>
<protein>
    <submittedName>
        <fullName evidence="8">Transcriptional repressor</fullName>
    </submittedName>
</protein>
<dbReference type="AlphaFoldDB" id="A0A1B1YLI7"/>
<dbReference type="Proteomes" id="UP000092931">
    <property type="component" value="Chromosome"/>
</dbReference>
<dbReference type="SUPFAM" id="SSF46785">
    <property type="entry name" value="Winged helix' DNA-binding domain"/>
    <property type="match status" value="1"/>
</dbReference>
<keyword evidence="7" id="KW-0479">Metal-binding</keyword>
<dbReference type="PANTHER" id="PTHR33202">
    <property type="entry name" value="ZINC UPTAKE REGULATION PROTEIN"/>
    <property type="match status" value="1"/>
</dbReference>
<dbReference type="EMBL" id="CP014673">
    <property type="protein sequence ID" value="ANX01657.1"/>
    <property type="molecule type" value="Genomic_DNA"/>
</dbReference>
<dbReference type="InterPro" id="IPR036388">
    <property type="entry name" value="WH-like_DNA-bd_sf"/>
</dbReference>
<dbReference type="GO" id="GO:0000976">
    <property type="term" value="F:transcription cis-regulatory region binding"/>
    <property type="evidence" value="ECO:0007669"/>
    <property type="project" value="TreeGrafter"/>
</dbReference>
<evidence type="ECO:0000256" key="1">
    <source>
        <dbReference type="ARBA" id="ARBA00007957"/>
    </source>
</evidence>
<sequence length="161" mass="19028">MEGVKNNTLTKDKFSLIRKLVEKNGYKFTKQRKLILEQFFLADRHLSVEEIYQRLKKTSMGLATVYRNVKIFSNIGIVKEIVVDGVSYYELKIYSKKPLHIHFRCVKCNDIIDIDERKVALKYLELNKNVEDIKGLEIYDIDIMFIGLCKKCREVNKCQDR</sequence>
<keyword evidence="2" id="KW-0678">Repressor</keyword>
<comment type="cofactor">
    <cofactor evidence="7">
        <name>Zn(2+)</name>
        <dbReference type="ChEBI" id="CHEBI:29105"/>
    </cofactor>
    <text evidence="7">Binds 1 zinc ion per subunit.</text>
</comment>
<dbReference type="GO" id="GO:0003700">
    <property type="term" value="F:DNA-binding transcription factor activity"/>
    <property type="evidence" value="ECO:0007669"/>
    <property type="project" value="InterPro"/>
</dbReference>
<dbReference type="Gene3D" id="3.30.1490.190">
    <property type="match status" value="1"/>
</dbReference>
<dbReference type="Pfam" id="PF01475">
    <property type="entry name" value="FUR"/>
    <property type="match status" value="1"/>
</dbReference>
<keyword evidence="4" id="KW-0805">Transcription regulation</keyword>
<evidence type="ECO:0000256" key="2">
    <source>
        <dbReference type="ARBA" id="ARBA00022491"/>
    </source>
</evidence>
<keyword evidence="3 7" id="KW-0862">Zinc</keyword>
<evidence type="ECO:0000313" key="9">
    <source>
        <dbReference type="Proteomes" id="UP000092931"/>
    </source>
</evidence>
<organism evidence="8 9">
    <name type="scientific">Thermoclostridium stercorarium subsp. leptospartum DSM 9219</name>
    <dbReference type="NCBI Taxonomy" id="1346611"/>
    <lineage>
        <taxon>Bacteria</taxon>
        <taxon>Bacillati</taxon>
        <taxon>Bacillota</taxon>
        <taxon>Clostridia</taxon>
        <taxon>Eubacteriales</taxon>
        <taxon>Oscillospiraceae</taxon>
        <taxon>Thermoclostridium</taxon>
    </lineage>
</organism>